<dbReference type="PATRIC" id="fig|1600.4.peg.153"/>
<evidence type="ECO:0000256" key="2">
    <source>
        <dbReference type="ARBA" id="ARBA00022578"/>
    </source>
</evidence>
<comment type="similarity">
    <text evidence="1">Belongs to the transposase 11 family.</text>
</comment>
<dbReference type="Proteomes" id="UP000035709">
    <property type="component" value="Chromosome"/>
</dbReference>
<dbReference type="PANTHER" id="PTHR33258">
    <property type="entry name" value="TRANSPOSASE INSL FOR INSERTION SEQUENCE ELEMENT IS186A-RELATED"/>
    <property type="match status" value="1"/>
</dbReference>
<dbReference type="EMBL" id="AP014808">
    <property type="protein sequence ID" value="BAQ56538.1"/>
    <property type="molecule type" value="Genomic_DNA"/>
</dbReference>
<dbReference type="GO" id="GO:0006313">
    <property type="term" value="P:DNA transposition"/>
    <property type="evidence" value="ECO:0007669"/>
    <property type="project" value="InterPro"/>
</dbReference>
<evidence type="ECO:0000256" key="3">
    <source>
        <dbReference type="ARBA" id="ARBA00023125"/>
    </source>
</evidence>
<dbReference type="Gene3D" id="3.90.350.10">
    <property type="entry name" value="Transposase Inhibitor Protein From Tn5, Chain A, domain 1"/>
    <property type="match status" value="1"/>
</dbReference>
<evidence type="ECO:0000256" key="1">
    <source>
        <dbReference type="ARBA" id="ARBA00010075"/>
    </source>
</evidence>
<dbReference type="SUPFAM" id="SSF53098">
    <property type="entry name" value="Ribonuclease H-like"/>
    <property type="match status" value="1"/>
</dbReference>
<dbReference type="GO" id="GO:0003677">
    <property type="term" value="F:DNA binding"/>
    <property type="evidence" value="ECO:0007669"/>
    <property type="project" value="UniProtKB-KW"/>
</dbReference>
<dbReference type="PANTHER" id="PTHR33258:SF1">
    <property type="entry name" value="TRANSPOSASE INSL FOR INSERTION SEQUENCE ELEMENT IS186A-RELATED"/>
    <property type="match status" value="1"/>
</dbReference>
<evidence type="ECO:0000256" key="4">
    <source>
        <dbReference type="ARBA" id="ARBA00023172"/>
    </source>
</evidence>
<dbReference type="InterPro" id="IPR047952">
    <property type="entry name" value="Transpos_IS4"/>
</dbReference>
<keyword evidence="3" id="KW-0238">DNA-binding</keyword>
<organism evidence="6 7">
    <name type="scientific">Lactobacillus acetotolerans</name>
    <dbReference type="NCBI Taxonomy" id="1600"/>
    <lineage>
        <taxon>Bacteria</taxon>
        <taxon>Bacillati</taxon>
        <taxon>Bacillota</taxon>
        <taxon>Bacilli</taxon>
        <taxon>Lactobacillales</taxon>
        <taxon>Lactobacillaceae</taxon>
        <taxon>Lactobacillus</taxon>
    </lineage>
</organism>
<sequence>MSRVHSPLCSLFISYSVFHRKVASLMKFLHSNILKLMDSIINKIAANIHDFSVSDQAFTRCRKLNPTDLIKLILNMGAGSLNSEIFHAFPDVNSRMTASAFEQQKAKLKPECFKEIMAEFSQANDSLQLLDDKYLVVAIDGSDFDQPFNPKSENIFQGKDGRRYCQIHVNALYDVLNKLYLDLVFQPRQKMNERDAALAMLKNLAQREKDFIVLMDRGYSSFNLIENCNRLKHCHYVIRTKAGYGAIKEIAGMSEQEYDIDLSCRVTSSHHYYVTHKDKEKFLHLILHKKHHYKAIRSKNTKDWRWDFEGLCNVKFRVCKFRINPPGSADEWEVLITNLDRDEFPLARMKEIYHLRWGIETSFRELKYDLSGVQFHSKKDQFVYMEIYAHFAMYNAVSLSAAAGSKPYSQKKYQYQIDFKMACCVWRRYFGISDNSDKAFTQLLLDMAFYLTPIRPGRKDKRSLKAKLVIGFPYRLAA</sequence>
<keyword evidence="4" id="KW-0233">DNA recombination</keyword>
<dbReference type="AlphaFoldDB" id="A0A0D6A137"/>
<evidence type="ECO:0000313" key="6">
    <source>
        <dbReference type="EMBL" id="BAQ56538.1"/>
    </source>
</evidence>
<name>A0A0D6A137_9LACO</name>
<keyword evidence="7" id="KW-1185">Reference proteome</keyword>
<accession>A0A0D6A137</accession>
<dbReference type="Pfam" id="PF01609">
    <property type="entry name" value="DDE_Tnp_1"/>
    <property type="match status" value="1"/>
</dbReference>
<keyword evidence="2" id="KW-0815">Transposition</keyword>
<proteinExistence type="inferred from homology"/>
<evidence type="ECO:0000313" key="7">
    <source>
        <dbReference type="Proteomes" id="UP000035709"/>
    </source>
</evidence>
<reference evidence="6 7" key="1">
    <citation type="submission" date="2015-03" db="EMBL/GenBank/DDBJ databases">
        <title>Complete genome sequence of Lactobacillus acetotolerans NBRC 13120.</title>
        <authorList>
            <person name="Toh H."/>
            <person name="Morita H."/>
            <person name="Fujita N."/>
        </authorList>
    </citation>
    <scope>NUCLEOTIDE SEQUENCE [LARGE SCALE GENOMIC DNA]</scope>
    <source>
        <strain evidence="6 7">NBRC 13120</strain>
    </source>
</reference>
<dbReference type="InterPro" id="IPR012337">
    <property type="entry name" value="RNaseH-like_sf"/>
</dbReference>
<protein>
    <submittedName>
        <fullName evidence="6">Transposase</fullName>
    </submittedName>
</protein>
<dbReference type="NCBIfam" id="NF033592">
    <property type="entry name" value="transpos_IS4_1"/>
    <property type="match status" value="1"/>
</dbReference>
<gene>
    <name evidence="6" type="ORF">LBAT_0149</name>
</gene>
<dbReference type="GO" id="GO:0004803">
    <property type="term" value="F:transposase activity"/>
    <property type="evidence" value="ECO:0007669"/>
    <property type="project" value="InterPro"/>
</dbReference>
<evidence type="ECO:0000259" key="5">
    <source>
        <dbReference type="Pfam" id="PF01609"/>
    </source>
</evidence>
<feature type="domain" description="Transposase IS4-like" evidence="5">
    <location>
        <begin position="133"/>
        <end position="395"/>
    </location>
</feature>
<dbReference type="KEGG" id="lae:LBAT_0149"/>
<dbReference type="InterPro" id="IPR002559">
    <property type="entry name" value="Transposase_11"/>
</dbReference>